<dbReference type="RefSeq" id="WP_253867401.1">
    <property type="nucleotide sequence ID" value="NZ_BAABHM010000011.1"/>
</dbReference>
<evidence type="ECO:0000313" key="3">
    <source>
        <dbReference type="Proteomes" id="UP001500843"/>
    </source>
</evidence>
<proteinExistence type="predicted"/>
<feature type="signal peptide" evidence="1">
    <location>
        <begin position="1"/>
        <end position="34"/>
    </location>
</feature>
<evidence type="ECO:0000313" key="2">
    <source>
        <dbReference type="EMBL" id="GAA4701953.1"/>
    </source>
</evidence>
<sequence length="79" mass="7851">MPRHVLVRPRLLAPVAATLGVALALGSGLPAAQAADPLPGIEGEGAPRDPYQIDSADDLRTVAGAINGDPGAYGGRPTG</sequence>
<protein>
    <submittedName>
        <fullName evidence="2">Uncharacterized protein</fullName>
    </submittedName>
</protein>
<gene>
    <name evidence="2" type="ORF">GCM10023198_23970</name>
</gene>
<name>A0ABP8X7M3_9MICO</name>
<accession>A0ABP8X7M3</accession>
<keyword evidence="3" id="KW-1185">Reference proteome</keyword>
<reference evidence="3" key="1">
    <citation type="journal article" date="2019" name="Int. J. Syst. Evol. Microbiol.">
        <title>The Global Catalogue of Microorganisms (GCM) 10K type strain sequencing project: providing services to taxonomists for standard genome sequencing and annotation.</title>
        <authorList>
            <consortium name="The Broad Institute Genomics Platform"/>
            <consortium name="The Broad Institute Genome Sequencing Center for Infectious Disease"/>
            <person name="Wu L."/>
            <person name="Ma J."/>
        </authorList>
    </citation>
    <scope>NUCLEOTIDE SEQUENCE [LARGE SCALE GENOMIC DNA]</scope>
    <source>
        <strain evidence="3">JCM 17975</strain>
    </source>
</reference>
<evidence type="ECO:0000256" key="1">
    <source>
        <dbReference type="SAM" id="SignalP"/>
    </source>
</evidence>
<comment type="caution">
    <text evidence="2">The sequence shown here is derived from an EMBL/GenBank/DDBJ whole genome shotgun (WGS) entry which is preliminary data.</text>
</comment>
<dbReference type="InterPro" id="IPR006311">
    <property type="entry name" value="TAT_signal"/>
</dbReference>
<dbReference type="Proteomes" id="UP001500843">
    <property type="component" value="Unassembled WGS sequence"/>
</dbReference>
<feature type="chain" id="PRO_5046769377" evidence="1">
    <location>
        <begin position="35"/>
        <end position="79"/>
    </location>
</feature>
<keyword evidence="1" id="KW-0732">Signal</keyword>
<dbReference type="PROSITE" id="PS51318">
    <property type="entry name" value="TAT"/>
    <property type="match status" value="1"/>
</dbReference>
<organism evidence="2 3">
    <name type="scientific">Promicromonospora umidemergens</name>
    <dbReference type="NCBI Taxonomy" id="629679"/>
    <lineage>
        <taxon>Bacteria</taxon>
        <taxon>Bacillati</taxon>
        <taxon>Actinomycetota</taxon>
        <taxon>Actinomycetes</taxon>
        <taxon>Micrococcales</taxon>
        <taxon>Promicromonosporaceae</taxon>
        <taxon>Promicromonospora</taxon>
    </lineage>
</organism>
<dbReference type="EMBL" id="BAABHM010000011">
    <property type="protein sequence ID" value="GAA4701953.1"/>
    <property type="molecule type" value="Genomic_DNA"/>
</dbReference>